<keyword evidence="3" id="KW-0378">Hydrolase</keyword>
<dbReference type="STRING" id="1432141.A0A015LYU7"/>
<sequence>MPQKSRKRIIGLEEYPEVSKIFDHNENSQMELTKWLCRNSKDVIYINSESLTAKKLYELRNKNTWLSSDHINAYLSYLSTKFHHVYSLSSFFYTKLTKAGYSSVVRWTKRTQISQKKIIFVPINLHQSHWILAAIFMKDPYRIAVLDSLGSISNDYAIAIGKNLVKWLNDEYRNKCNSNEIGDQIKVVLDIMFLNEEPPQVDGHSCGVFVCLFARLIAENIEKDKIKYIAKFEEVIEKFRKVISIELWEYANEK</sequence>
<keyword evidence="2" id="KW-0645">Protease</keyword>
<evidence type="ECO:0000256" key="1">
    <source>
        <dbReference type="ARBA" id="ARBA00005234"/>
    </source>
</evidence>
<dbReference type="InterPro" id="IPR038765">
    <property type="entry name" value="Papain-like_cys_pep_sf"/>
</dbReference>
<organism evidence="6 7">
    <name type="scientific">Rhizophagus irregularis (strain DAOM 197198w)</name>
    <name type="common">Glomus intraradices</name>
    <dbReference type="NCBI Taxonomy" id="1432141"/>
    <lineage>
        <taxon>Eukaryota</taxon>
        <taxon>Fungi</taxon>
        <taxon>Fungi incertae sedis</taxon>
        <taxon>Mucoromycota</taxon>
        <taxon>Glomeromycotina</taxon>
        <taxon>Glomeromycetes</taxon>
        <taxon>Glomerales</taxon>
        <taxon>Glomeraceae</taxon>
        <taxon>Rhizophagus</taxon>
    </lineage>
</organism>
<dbReference type="Proteomes" id="UP000022910">
    <property type="component" value="Unassembled WGS sequence"/>
</dbReference>
<keyword evidence="4" id="KW-0788">Thiol protease</keyword>
<accession>A0A015LYU7</accession>
<dbReference type="PANTHER" id="PTHR12606:SF141">
    <property type="entry name" value="GH15225P-RELATED"/>
    <property type="match status" value="1"/>
</dbReference>
<dbReference type="GO" id="GO:0016929">
    <property type="term" value="F:deSUMOylase activity"/>
    <property type="evidence" value="ECO:0007669"/>
    <property type="project" value="TreeGrafter"/>
</dbReference>
<comment type="caution">
    <text evidence="6">The sequence shown here is derived from an EMBL/GenBank/DDBJ whole genome shotgun (WGS) entry which is preliminary data.</text>
</comment>
<dbReference type="Pfam" id="PF02902">
    <property type="entry name" value="Peptidase_C48"/>
    <property type="match status" value="1"/>
</dbReference>
<dbReference type="HOGENOM" id="CLU_1094777_0_0_1"/>
<keyword evidence="7" id="KW-1185">Reference proteome</keyword>
<evidence type="ECO:0000313" key="6">
    <source>
        <dbReference type="EMBL" id="EXX77891.1"/>
    </source>
</evidence>
<name>A0A015LYU7_RHIIW</name>
<evidence type="ECO:0000259" key="5">
    <source>
        <dbReference type="PROSITE" id="PS50600"/>
    </source>
</evidence>
<evidence type="ECO:0000313" key="7">
    <source>
        <dbReference type="Proteomes" id="UP000022910"/>
    </source>
</evidence>
<proteinExistence type="inferred from homology"/>
<evidence type="ECO:0000256" key="3">
    <source>
        <dbReference type="ARBA" id="ARBA00022801"/>
    </source>
</evidence>
<dbReference type="EMBL" id="JEMT01009964">
    <property type="protein sequence ID" value="EXX77891.1"/>
    <property type="molecule type" value="Genomic_DNA"/>
</dbReference>
<dbReference type="InterPro" id="IPR003653">
    <property type="entry name" value="Peptidase_C48_C"/>
</dbReference>
<evidence type="ECO:0000256" key="2">
    <source>
        <dbReference type="ARBA" id="ARBA00022670"/>
    </source>
</evidence>
<protein>
    <submittedName>
        <fullName evidence="6">Ulp1p</fullName>
    </submittedName>
</protein>
<gene>
    <name evidence="6" type="ORF">RirG_019740</name>
</gene>
<comment type="similarity">
    <text evidence="1">Belongs to the peptidase C48 family.</text>
</comment>
<dbReference type="GO" id="GO:0005634">
    <property type="term" value="C:nucleus"/>
    <property type="evidence" value="ECO:0007669"/>
    <property type="project" value="TreeGrafter"/>
</dbReference>
<dbReference type="OrthoDB" id="1939479at2759"/>
<dbReference type="SUPFAM" id="SSF54001">
    <property type="entry name" value="Cysteine proteinases"/>
    <property type="match status" value="1"/>
</dbReference>
<dbReference type="AlphaFoldDB" id="A0A015LYU7"/>
<evidence type="ECO:0000256" key="4">
    <source>
        <dbReference type="ARBA" id="ARBA00022807"/>
    </source>
</evidence>
<dbReference type="PROSITE" id="PS50600">
    <property type="entry name" value="ULP_PROTEASE"/>
    <property type="match status" value="1"/>
</dbReference>
<feature type="domain" description="Ubiquitin-like protease family profile" evidence="5">
    <location>
        <begin position="49"/>
        <end position="217"/>
    </location>
</feature>
<dbReference type="GO" id="GO:0016926">
    <property type="term" value="P:protein desumoylation"/>
    <property type="evidence" value="ECO:0007669"/>
    <property type="project" value="TreeGrafter"/>
</dbReference>
<dbReference type="Gene3D" id="3.40.395.10">
    <property type="entry name" value="Adenoviral Proteinase, Chain A"/>
    <property type="match status" value="1"/>
</dbReference>
<dbReference type="GO" id="GO:0006508">
    <property type="term" value="P:proteolysis"/>
    <property type="evidence" value="ECO:0007669"/>
    <property type="project" value="UniProtKB-KW"/>
</dbReference>
<reference evidence="6 7" key="1">
    <citation type="submission" date="2014-02" db="EMBL/GenBank/DDBJ databases">
        <title>Single nucleus genome sequencing reveals high similarity among nuclei of an endomycorrhizal fungus.</title>
        <authorList>
            <person name="Lin K."/>
            <person name="Geurts R."/>
            <person name="Zhang Z."/>
            <person name="Limpens E."/>
            <person name="Saunders D.G."/>
            <person name="Mu D."/>
            <person name="Pang E."/>
            <person name="Cao H."/>
            <person name="Cha H."/>
            <person name="Lin T."/>
            <person name="Zhou Q."/>
            <person name="Shang Y."/>
            <person name="Li Y."/>
            <person name="Ivanov S."/>
            <person name="Sharma T."/>
            <person name="Velzen R.V."/>
            <person name="Ruijter N.D."/>
            <person name="Aanen D.K."/>
            <person name="Win J."/>
            <person name="Kamoun S."/>
            <person name="Bisseling T."/>
            <person name="Huang S."/>
        </authorList>
    </citation>
    <scope>NUCLEOTIDE SEQUENCE [LARGE SCALE GENOMIC DNA]</scope>
    <source>
        <strain evidence="7">DAOM197198w</strain>
    </source>
</reference>
<dbReference type="PANTHER" id="PTHR12606">
    <property type="entry name" value="SENTRIN/SUMO-SPECIFIC PROTEASE"/>
    <property type="match status" value="1"/>
</dbReference>